<dbReference type="InterPro" id="IPR052404">
    <property type="entry name" value="SPP1-like_terminase"/>
</dbReference>
<keyword evidence="2" id="KW-0231">Viral genome packaging</keyword>
<dbReference type="InterPro" id="IPR038713">
    <property type="entry name" value="Terminase_Gp1_N_sf"/>
</dbReference>
<evidence type="ECO:0000256" key="2">
    <source>
        <dbReference type="ARBA" id="ARBA00023219"/>
    </source>
</evidence>
<dbReference type="InterPro" id="IPR005335">
    <property type="entry name" value="Terminase_ssu"/>
</dbReference>
<evidence type="ECO:0000256" key="1">
    <source>
        <dbReference type="ARBA" id="ARBA00022612"/>
    </source>
</evidence>
<dbReference type="EMBL" id="BK015242">
    <property type="protein sequence ID" value="DAD97455.1"/>
    <property type="molecule type" value="Genomic_DNA"/>
</dbReference>
<accession>A0A8S5NSY4</accession>
<dbReference type="Gene3D" id="1.10.10.1400">
    <property type="entry name" value="Terminase, small subunit, N-terminal DNA-binding domain, HTH motif"/>
    <property type="match status" value="1"/>
</dbReference>
<proteinExistence type="predicted"/>
<sequence length="148" mass="16425">MNSRERNFADEYIANGNNATQAYLKIYPTSGEANAANKGSAWVRKGEILNYIKIKTKERLDASGLKANDIIDRLIDIAFGRPIVGYSKQTDKITGEVIKYVEYEGTAPIDEQIKALELLGKYLKLFTDKVEADVSGTVVFANESDIPD</sequence>
<dbReference type="GO" id="GO:0051276">
    <property type="term" value="P:chromosome organization"/>
    <property type="evidence" value="ECO:0007669"/>
    <property type="project" value="InterPro"/>
</dbReference>
<evidence type="ECO:0000313" key="3">
    <source>
        <dbReference type="EMBL" id="DAD97455.1"/>
    </source>
</evidence>
<name>A0A8S5NSY4_9CAUD</name>
<keyword evidence="1" id="KW-1188">Viral release from host cell</keyword>
<reference evidence="3" key="1">
    <citation type="journal article" date="2021" name="Proc. Natl. Acad. Sci. U.S.A.">
        <title>A Catalog of Tens of Thousands of Viruses from Human Metagenomes Reveals Hidden Associations with Chronic Diseases.</title>
        <authorList>
            <person name="Tisza M.J."/>
            <person name="Buck C.B."/>
        </authorList>
    </citation>
    <scope>NUCLEOTIDE SEQUENCE</scope>
    <source>
        <strain evidence="3">CtQGT6</strain>
    </source>
</reference>
<dbReference type="Pfam" id="PF03592">
    <property type="entry name" value="Terminase_2"/>
    <property type="match status" value="1"/>
</dbReference>
<dbReference type="PANTHER" id="PTHR41328">
    <property type="entry name" value="TERMINASE SMALL SUBUNIT-RELATED"/>
    <property type="match status" value="1"/>
</dbReference>
<organism evidence="3">
    <name type="scientific">Siphoviridae sp. ctQGT6</name>
    <dbReference type="NCBI Taxonomy" id="2825491"/>
    <lineage>
        <taxon>Viruses</taxon>
        <taxon>Duplodnaviria</taxon>
        <taxon>Heunggongvirae</taxon>
        <taxon>Uroviricota</taxon>
        <taxon>Caudoviricetes</taxon>
    </lineage>
</organism>
<protein>
    <submittedName>
        <fullName evidence="3">Terminase small subunit</fullName>
    </submittedName>
</protein>
<dbReference type="PANTHER" id="PTHR41328:SF2">
    <property type="entry name" value="TERMINASE SMALL SUBUNIT"/>
    <property type="match status" value="1"/>
</dbReference>